<reference evidence="1" key="1">
    <citation type="submission" date="2021-02" db="EMBL/GenBank/DDBJ databases">
        <authorList>
            <person name="Nowell W R."/>
        </authorList>
    </citation>
    <scope>NUCLEOTIDE SEQUENCE</scope>
</reference>
<proteinExistence type="predicted"/>
<evidence type="ECO:0000313" key="1">
    <source>
        <dbReference type="EMBL" id="CAF4067926.1"/>
    </source>
</evidence>
<name>A0A819SWM4_9BILA</name>
<sequence>MPARGSSSPED</sequence>
<comment type="caution">
    <text evidence="1">The sequence shown here is derived from an EMBL/GenBank/DDBJ whole genome shotgun (WGS) entry which is preliminary data.</text>
</comment>
<organism evidence="1 2">
    <name type="scientific">Adineta steineri</name>
    <dbReference type="NCBI Taxonomy" id="433720"/>
    <lineage>
        <taxon>Eukaryota</taxon>
        <taxon>Metazoa</taxon>
        <taxon>Spiralia</taxon>
        <taxon>Gnathifera</taxon>
        <taxon>Rotifera</taxon>
        <taxon>Eurotatoria</taxon>
        <taxon>Bdelloidea</taxon>
        <taxon>Adinetida</taxon>
        <taxon>Adinetidae</taxon>
        <taxon>Adineta</taxon>
    </lineage>
</organism>
<feature type="non-terminal residue" evidence="1">
    <location>
        <position position="11"/>
    </location>
</feature>
<dbReference type="Proteomes" id="UP000663844">
    <property type="component" value="Unassembled WGS sequence"/>
</dbReference>
<accession>A0A819SWM4</accession>
<gene>
    <name evidence="1" type="ORF">OXD698_LOCUS33542</name>
</gene>
<evidence type="ECO:0000313" key="2">
    <source>
        <dbReference type="Proteomes" id="UP000663844"/>
    </source>
</evidence>
<protein>
    <submittedName>
        <fullName evidence="1">Uncharacterized protein</fullName>
    </submittedName>
</protein>
<dbReference type="EMBL" id="CAJOAZ010004620">
    <property type="protein sequence ID" value="CAF4067926.1"/>
    <property type="molecule type" value="Genomic_DNA"/>
</dbReference>